<reference evidence="13" key="1">
    <citation type="submission" date="2021-10" db="EMBL/GenBank/DDBJ databases">
        <title>Melipona bicolor Genome sequencing and assembly.</title>
        <authorList>
            <person name="Araujo N.S."/>
            <person name="Arias M.C."/>
        </authorList>
    </citation>
    <scope>NUCLEOTIDE SEQUENCE</scope>
    <source>
        <strain evidence="13">USP_2M_L1-L4_2017</strain>
        <tissue evidence="13">Whole body</tissue>
    </source>
</reference>
<sequence>MGDTLKVEAETTGSAGNSPISSTERNRTDARRTWRKKRAASVHVQAISVLLHSDALATTFSALYGKLLVVMGIAFPMAEVISTYIPPSFYEGFYLYLYFGSMIFLVYMYATLLRDGKPNGAGGDSDAADAAYPHMSNVRPVQHYGSFYLRMGAVAFGIGSMIYSGLEFGQYFELEQNTKCHNIMLALTPATRMAFIFIQMYFIFLNNEVGTLGMYIVGSGVLDKYVRLS</sequence>
<keyword evidence="3" id="KW-0813">Transport</keyword>
<comment type="similarity">
    <text evidence="2">Belongs to the otopetrin family.</text>
</comment>
<evidence type="ECO:0000256" key="3">
    <source>
        <dbReference type="ARBA" id="ARBA00022448"/>
    </source>
</evidence>
<feature type="transmembrane region" description="Helical" evidence="12">
    <location>
        <begin position="183"/>
        <end position="204"/>
    </location>
</feature>
<feature type="transmembrane region" description="Helical" evidence="12">
    <location>
        <begin position="147"/>
        <end position="163"/>
    </location>
</feature>
<keyword evidence="7 12" id="KW-1133">Transmembrane helix</keyword>
<evidence type="ECO:0000256" key="8">
    <source>
        <dbReference type="ARBA" id="ARBA00023065"/>
    </source>
</evidence>
<feature type="compositionally biased region" description="Polar residues" evidence="11">
    <location>
        <begin position="11"/>
        <end position="23"/>
    </location>
</feature>
<feature type="transmembrane region" description="Helical" evidence="12">
    <location>
        <begin position="93"/>
        <end position="110"/>
    </location>
</feature>
<comment type="subcellular location">
    <subcellularLocation>
        <location evidence="1">Cell membrane</location>
        <topology evidence="1">Multi-pass membrane protein</topology>
    </subcellularLocation>
</comment>
<dbReference type="Pfam" id="PF03189">
    <property type="entry name" value="Otopetrin"/>
    <property type="match status" value="1"/>
</dbReference>
<evidence type="ECO:0000256" key="1">
    <source>
        <dbReference type="ARBA" id="ARBA00004651"/>
    </source>
</evidence>
<keyword evidence="14" id="KW-1185">Reference proteome</keyword>
<evidence type="ECO:0000313" key="14">
    <source>
        <dbReference type="Proteomes" id="UP001177670"/>
    </source>
</evidence>
<dbReference type="PANTHER" id="PTHR21522">
    <property type="entry name" value="PROTON CHANNEL OTOP"/>
    <property type="match status" value="1"/>
</dbReference>
<evidence type="ECO:0000256" key="12">
    <source>
        <dbReference type="SAM" id="Phobius"/>
    </source>
</evidence>
<organism evidence="13 14">
    <name type="scientific">Melipona bicolor</name>
    <dbReference type="NCBI Taxonomy" id="60889"/>
    <lineage>
        <taxon>Eukaryota</taxon>
        <taxon>Metazoa</taxon>
        <taxon>Ecdysozoa</taxon>
        <taxon>Arthropoda</taxon>
        <taxon>Hexapoda</taxon>
        <taxon>Insecta</taxon>
        <taxon>Pterygota</taxon>
        <taxon>Neoptera</taxon>
        <taxon>Endopterygota</taxon>
        <taxon>Hymenoptera</taxon>
        <taxon>Apocrita</taxon>
        <taxon>Aculeata</taxon>
        <taxon>Apoidea</taxon>
        <taxon>Anthophila</taxon>
        <taxon>Apidae</taxon>
        <taxon>Melipona</taxon>
    </lineage>
</organism>
<gene>
    <name evidence="13" type="ORF">K0M31_017375</name>
</gene>
<evidence type="ECO:0000256" key="9">
    <source>
        <dbReference type="ARBA" id="ARBA00023136"/>
    </source>
</evidence>
<dbReference type="Proteomes" id="UP001177670">
    <property type="component" value="Unassembled WGS sequence"/>
</dbReference>
<evidence type="ECO:0000256" key="7">
    <source>
        <dbReference type="ARBA" id="ARBA00022989"/>
    </source>
</evidence>
<dbReference type="AlphaFoldDB" id="A0AA40G599"/>
<keyword evidence="9 12" id="KW-0472">Membrane</keyword>
<dbReference type="InterPro" id="IPR004878">
    <property type="entry name" value="Otopetrin"/>
</dbReference>
<proteinExistence type="inferred from homology"/>
<evidence type="ECO:0000256" key="6">
    <source>
        <dbReference type="ARBA" id="ARBA00022781"/>
    </source>
</evidence>
<feature type="region of interest" description="Disordered" evidence="11">
    <location>
        <begin position="1"/>
        <end position="32"/>
    </location>
</feature>
<keyword evidence="6" id="KW-0375">Hydrogen ion transport</keyword>
<evidence type="ECO:0000256" key="4">
    <source>
        <dbReference type="ARBA" id="ARBA00022475"/>
    </source>
</evidence>
<comment type="caution">
    <text evidence="13">The sequence shown here is derived from an EMBL/GenBank/DDBJ whole genome shotgun (WGS) entry which is preliminary data.</text>
</comment>
<evidence type="ECO:0000256" key="11">
    <source>
        <dbReference type="SAM" id="MobiDB-lite"/>
    </source>
</evidence>
<accession>A0AA40G599</accession>
<evidence type="ECO:0000256" key="10">
    <source>
        <dbReference type="ARBA" id="ARBA00023303"/>
    </source>
</evidence>
<keyword evidence="10" id="KW-0407">Ion channel</keyword>
<evidence type="ECO:0000313" key="13">
    <source>
        <dbReference type="EMBL" id="KAK1131078.1"/>
    </source>
</evidence>
<feature type="transmembrane region" description="Helical" evidence="12">
    <location>
        <begin position="67"/>
        <end position="87"/>
    </location>
</feature>
<dbReference type="EMBL" id="JAHYIQ010000006">
    <property type="protein sequence ID" value="KAK1131078.1"/>
    <property type="molecule type" value="Genomic_DNA"/>
</dbReference>
<evidence type="ECO:0000256" key="5">
    <source>
        <dbReference type="ARBA" id="ARBA00022692"/>
    </source>
</evidence>
<keyword evidence="8" id="KW-0406">Ion transport</keyword>
<dbReference type="GO" id="GO:0005886">
    <property type="term" value="C:plasma membrane"/>
    <property type="evidence" value="ECO:0007669"/>
    <property type="project" value="UniProtKB-SubCell"/>
</dbReference>
<keyword evidence="5 12" id="KW-0812">Transmembrane</keyword>
<evidence type="ECO:0000256" key="2">
    <source>
        <dbReference type="ARBA" id="ARBA00006513"/>
    </source>
</evidence>
<name>A0AA40G599_9HYME</name>
<dbReference type="PANTHER" id="PTHR21522:SF61">
    <property type="entry name" value="PROTON CHANNEL OTOPLC"/>
    <property type="match status" value="1"/>
</dbReference>
<keyword evidence="4" id="KW-1003">Cell membrane</keyword>
<protein>
    <submittedName>
        <fullName evidence="13">Uncharacterized protein</fullName>
    </submittedName>
</protein>
<dbReference type="GO" id="GO:0015252">
    <property type="term" value="F:proton channel activity"/>
    <property type="evidence" value="ECO:0007669"/>
    <property type="project" value="InterPro"/>
</dbReference>